<feature type="non-terminal residue" evidence="1">
    <location>
        <position position="1"/>
    </location>
</feature>
<proteinExistence type="predicted"/>
<evidence type="ECO:0000313" key="1">
    <source>
        <dbReference type="EMBL" id="MCL7027132.1"/>
    </source>
</evidence>
<keyword evidence="2" id="KW-1185">Reference proteome</keyword>
<dbReference type="GO" id="GO:0016020">
    <property type="term" value="C:membrane"/>
    <property type="evidence" value="ECO:0007669"/>
    <property type="project" value="TreeGrafter"/>
</dbReference>
<name>A0AA41RZI6_PAPNU</name>
<accession>A0AA41RZI6</accession>
<organism evidence="1 2">
    <name type="scientific">Papaver nudicaule</name>
    <name type="common">Iceland poppy</name>
    <dbReference type="NCBI Taxonomy" id="74823"/>
    <lineage>
        <taxon>Eukaryota</taxon>
        <taxon>Viridiplantae</taxon>
        <taxon>Streptophyta</taxon>
        <taxon>Embryophyta</taxon>
        <taxon>Tracheophyta</taxon>
        <taxon>Spermatophyta</taxon>
        <taxon>Magnoliopsida</taxon>
        <taxon>Ranunculales</taxon>
        <taxon>Papaveraceae</taxon>
        <taxon>Papaveroideae</taxon>
        <taxon>Papaver</taxon>
    </lineage>
</organism>
<dbReference type="SUPFAM" id="SSF56112">
    <property type="entry name" value="Protein kinase-like (PK-like)"/>
    <property type="match status" value="1"/>
</dbReference>
<dbReference type="Proteomes" id="UP001177140">
    <property type="component" value="Unassembled WGS sequence"/>
</dbReference>
<dbReference type="EMBL" id="JAJJMA010064766">
    <property type="protein sequence ID" value="MCL7027132.1"/>
    <property type="molecule type" value="Genomic_DNA"/>
</dbReference>
<dbReference type="AlphaFoldDB" id="A0AA41RZI6"/>
<evidence type="ECO:0000313" key="2">
    <source>
        <dbReference type="Proteomes" id="UP001177140"/>
    </source>
</evidence>
<protein>
    <submittedName>
        <fullName evidence="1">Uncharacterized protein</fullName>
    </submittedName>
</protein>
<dbReference type="InterPro" id="IPR051564">
    <property type="entry name" value="LRR_receptor-like_kinase"/>
</dbReference>
<dbReference type="InterPro" id="IPR011009">
    <property type="entry name" value="Kinase-like_dom_sf"/>
</dbReference>
<reference evidence="1" key="1">
    <citation type="submission" date="2022-03" db="EMBL/GenBank/DDBJ databases">
        <title>A functionally conserved STORR gene fusion in Papaver species that diverged 16.8 million years ago.</title>
        <authorList>
            <person name="Catania T."/>
        </authorList>
    </citation>
    <scope>NUCLEOTIDE SEQUENCE</scope>
    <source>
        <strain evidence="1">S-191538</strain>
    </source>
</reference>
<dbReference type="Gene3D" id="1.10.510.10">
    <property type="entry name" value="Transferase(Phosphotransferase) domain 1"/>
    <property type="match status" value="1"/>
</dbReference>
<dbReference type="PANTHER" id="PTHR48055">
    <property type="entry name" value="LEUCINE-RICH REPEAT RECEPTOR PROTEIN KINASE EMS1"/>
    <property type="match status" value="1"/>
</dbReference>
<dbReference type="PANTHER" id="PTHR48055:SF57">
    <property type="entry name" value="PROTEIN KINASE DOMAIN-CONTAINING PROTEIN"/>
    <property type="match status" value="1"/>
</dbReference>
<gene>
    <name evidence="1" type="ORF">MKW94_015736</name>
</gene>
<sequence>HGMGGEVSTNGDVYSYGILLLEMFTGRRPTDHMFKDGFSLHTFVKTSLVPTRILQIIDSKLLLSLHLQDNSDSDADELDCNGKVSINGEMEAKLQEALTGILKLGIACSFVAPKERMKMTQVLKELRSIENAHLLEFSLGK</sequence>
<comment type="caution">
    <text evidence="1">The sequence shown here is derived from an EMBL/GenBank/DDBJ whole genome shotgun (WGS) entry which is preliminary data.</text>
</comment>